<proteinExistence type="predicted"/>
<feature type="non-terminal residue" evidence="4">
    <location>
        <position position="356"/>
    </location>
</feature>
<evidence type="ECO:0000313" key="4">
    <source>
        <dbReference type="EMBL" id="SVB88984.1"/>
    </source>
</evidence>
<dbReference type="Gene3D" id="2.60.120.1440">
    <property type="match status" value="1"/>
</dbReference>
<sequence length="356" mass="38810">MRKNLAPYYVVFVLSIINGSRLFAEPIAHIMKAEGIVYLKRLGMDTFSEVAEVGNALNNGDAIKVGEYGYAAVIFIDDRSVIKIKNDSQFEFMDTKNTRSLNIEFGTVLNKIESENRSRAFRIQTPVSVASVKGTEFAAMVDPIGVDQFIGKEGQFEVMNTISGETVNVGPGQKAVSNTTGNLMQAPATPNEYPQDPETEPLRDEQLPSERESPKPSSEPTGQQQGTPSQLEETGPNTDTSSLPSEEGAELSQSTPSGSSGESGSGPSIPKKPFSMGLGIGSATMDGVLYNQLALRPEINLWKIGIGLDLVVYIDNEGNIRTEEWDIENDPSLLLDKILYIRYGEKSDPLWVKYGS</sequence>
<organism evidence="4">
    <name type="scientific">marine metagenome</name>
    <dbReference type="NCBI Taxonomy" id="408172"/>
    <lineage>
        <taxon>unclassified sequences</taxon>
        <taxon>metagenomes</taxon>
        <taxon>ecological metagenomes</taxon>
    </lineage>
</organism>
<feature type="compositionally biased region" description="Low complexity" evidence="1">
    <location>
        <begin position="252"/>
        <end position="273"/>
    </location>
</feature>
<keyword evidence="2" id="KW-1133">Transmembrane helix</keyword>
<keyword evidence="2" id="KW-0472">Membrane</keyword>
<protein>
    <recommendedName>
        <fullName evidence="3">FecR protein domain-containing protein</fullName>
    </recommendedName>
</protein>
<dbReference type="InterPro" id="IPR006860">
    <property type="entry name" value="FecR"/>
</dbReference>
<evidence type="ECO:0000256" key="2">
    <source>
        <dbReference type="SAM" id="Phobius"/>
    </source>
</evidence>
<evidence type="ECO:0000256" key="1">
    <source>
        <dbReference type="SAM" id="MobiDB-lite"/>
    </source>
</evidence>
<accession>A0A382HNM7</accession>
<feature type="domain" description="FecR protein" evidence="3">
    <location>
        <begin position="63"/>
        <end position="140"/>
    </location>
</feature>
<gene>
    <name evidence="4" type="ORF">METZ01_LOCUS241838</name>
</gene>
<dbReference type="Pfam" id="PF04773">
    <property type="entry name" value="FecR"/>
    <property type="match status" value="1"/>
</dbReference>
<dbReference type="PANTHER" id="PTHR38731">
    <property type="entry name" value="LIPL45-RELATED LIPOPROTEIN-RELATED"/>
    <property type="match status" value="1"/>
</dbReference>
<feature type="region of interest" description="Disordered" evidence="1">
    <location>
        <begin position="165"/>
        <end position="273"/>
    </location>
</feature>
<feature type="compositionally biased region" description="Basic and acidic residues" evidence="1">
    <location>
        <begin position="200"/>
        <end position="214"/>
    </location>
</feature>
<dbReference type="EMBL" id="UINC01062396">
    <property type="protein sequence ID" value="SVB88984.1"/>
    <property type="molecule type" value="Genomic_DNA"/>
</dbReference>
<keyword evidence="2" id="KW-0812">Transmembrane</keyword>
<reference evidence="4" key="1">
    <citation type="submission" date="2018-05" db="EMBL/GenBank/DDBJ databases">
        <authorList>
            <person name="Lanie J.A."/>
            <person name="Ng W.-L."/>
            <person name="Kazmierczak K.M."/>
            <person name="Andrzejewski T.M."/>
            <person name="Davidsen T.M."/>
            <person name="Wayne K.J."/>
            <person name="Tettelin H."/>
            <person name="Glass J.I."/>
            <person name="Rusch D."/>
            <person name="Podicherti R."/>
            <person name="Tsui H.-C.T."/>
            <person name="Winkler M.E."/>
        </authorList>
    </citation>
    <scope>NUCLEOTIDE SEQUENCE</scope>
</reference>
<evidence type="ECO:0000259" key="3">
    <source>
        <dbReference type="Pfam" id="PF04773"/>
    </source>
</evidence>
<name>A0A382HNM7_9ZZZZ</name>
<dbReference type="AlphaFoldDB" id="A0A382HNM7"/>
<feature type="transmembrane region" description="Helical" evidence="2">
    <location>
        <begin position="6"/>
        <end position="24"/>
    </location>
</feature>
<feature type="compositionally biased region" description="Polar residues" evidence="1">
    <location>
        <begin position="221"/>
        <end position="244"/>
    </location>
</feature>